<feature type="transmembrane region" description="Helical" evidence="1">
    <location>
        <begin position="136"/>
        <end position="158"/>
    </location>
</feature>
<dbReference type="GeneID" id="114349223"/>
<organism evidence="2 3">
    <name type="scientific">Diabrotica virgifera virgifera</name>
    <name type="common">western corn rootworm</name>
    <dbReference type="NCBI Taxonomy" id="50390"/>
    <lineage>
        <taxon>Eukaryota</taxon>
        <taxon>Metazoa</taxon>
        <taxon>Ecdysozoa</taxon>
        <taxon>Arthropoda</taxon>
        <taxon>Hexapoda</taxon>
        <taxon>Insecta</taxon>
        <taxon>Pterygota</taxon>
        <taxon>Neoptera</taxon>
        <taxon>Endopterygota</taxon>
        <taxon>Coleoptera</taxon>
        <taxon>Polyphaga</taxon>
        <taxon>Cucujiformia</taxon>
        <taxon>Chrysomeloidea</taxon>
        <taxon>Chrysomelidae</taxon>
        <taxon>Galerucinae</taxon>
        <taxon>Diabroticina</taxon>
        <taxon>Diabroticites</taxon>
        <taxon>Diabrotica</taxon>
    </lineage>
</organism>
<keyword evidence="1" id="KW-0812">Transmembrane</keyword>
<dbReference type="EnsemblMetazoa" id="XM_028299595.2">
    <property type="protein sequence ID" value="XP_028155396.2"/>
    <property type="gene ID" value="LOC114349223"/>
</dbReference>
<feature type="transmembrane region" description="Helical" evidence="1">
    <location>
        <begin position="105"/>
        <end position="129"/>
    </location>
</feature>
<name>A0ABM5J061_DIAVI</name>
<accession>A0ABM5J061</accession>
<dbReference type="RefSeq" id="XP_028155396.2">
    <property type="nucleotide sequence ID" value="XM_028299595.2"/>
</dbReference>
<protein>
    <submittedName>
        <fullName evidence="2">Uncharacterized protein</fullName>
    </submittedName>
</protein>
<reference evidence="2" key="1">
    <citation type="submission" date="2025-05" db="UniProtKB">
        <authorList>
            <consortium name="EnsemblMetazoa"/>
        </authorList>
    </citation>
    <scope>IDENTIFICATION</scope>
</reference>
<keyword evidence="1" id="KW-0472">Membrane</keyword>
<feature type="transmembrane region" description="Helical" evidence="1">
    <location>
        <begin position="38"/>
        <end position="59"/>
    </location>
</feature>
<evidence type="ECO:0000313" key="2">
    <source>
        <dbReference type="EnsemblMetazoa" id="XP_028155396.2"/>
    </source>
</evidence>
<evidence type="ECO:0000256" key="1">
    <source>
        <dbReference type="SAM" id="Phobius"/>
    </source>
</evidence>
<feature type="transmembrane region" description="Helical" evidence="1">
    <location>
        <begin position="80"/>
        <end position="99"/>
    </location>
</feature>
<dbReference type="Proteomes" id="UP001652700">
    <property type="component" value="Unplaced"/>
</dbReference>
<keyword evidence="1" id="KW-1133">Transmembrane helix</keyword>
<sequence length="182" mass="21175">MRFFQSVLLFCLHYKIVVPSLGFEVNKNSFMKIQMNVTLRQVCVIIGVLHLIIIGLRLYERVWEFITLEEPLLIEDHTGILTSYGIQIFIACLLIYGSVVESLNFTLPWLLLTAPAFLLGSLYAIVAIYKEESVQIFFNFFAVCSIWLMWLAVLQYNIKHNEFVRSMLKLQGYVRLKNEILS</sequence>
<evidence type="ECO:0000313" key="3">
    <source>
        <dbReference type="Proteomes" id="UP001652700"/>
    </source>
</evidence>
<proteinExistence type="predicted"/>
<keyword evidence="3" id="KW-1185">Reference proteome</keyword>